<accession>A0A8H4B4F8</accession>
<sequence length="122" mass="14172">MAEIIEEVDANYTKYTNTSEDTSIAKAIEKVNAEYMEYTNATYNLFVNEIDFEANKKIISEIINDVNNSTQRFLEKKYPAQLIYSKDLYIAIKKFQSTTKTLLNNVALMSNWLNSQKEHNPQ</sequence>
<comment type="caution">
    <text evidence="1">The sequence shown here is derived from an EMBL/GenBank/DDBJ whole genome shotgun (WGS) entry which is preliminary data.</text>
</comment>
<organism evidence="1 2">
    <name type="scientific">Gigaspora margarita</name>
    <dbReference type="NCBI Taxonomy" id="4874"/>
    <lineage>
        <taxon>Eukaryota</taxon>
        <taxon>Fungi</taxon>
        <taxon>Fungi incertae sedis</taxon>
        <taxon>Mucoromycota</taxon>
        <taxon>Glomeromycotina</taxon>
        <taxon>Glomeromycetes</taxon>
        <taxon>Diversisporales</taxon>
        <taxon>Gigasporaceae</taxon>
        <taxon>Gigaspora</taxon>
    </lineage>
</organism>
<evidence type="ECO:0000313" key="1">
    <source>
        <dbReference type="EMBL" id="KAF0558826.1"/>
    </source>
</evidence>
<proteinExistence type="predicted"/>
<gene>
    <name evidence="1" type="ORF">F8M41_007791</name>
</gene>
<dbReference type="OrthoDB" id="2366576at2759"/>
<name>A0A8H4B4F8_GIGMA</name>
<protein>
    <submittedName>
        <fullName evidence="1">Protein far1-related sequence 5-like</fullName>
    </submittedName>
</protein>
<keyword evidence="2" id="KW-1185">Reference proteome</keyword>
<dbReference type="EMBL" id="WTPW01000019">
    <property type="protein sequence ID" value="KAF0558826.1"/>
    <property type="molecule type" value="Genomic_DNA"/>
</dbReference>
<dbReference type="AlphaFoldDB" id="A0A8H4B4F8"/>
<reference evidence="1 2" key="1">
    <citation type="journal article" date="2019" name="Environ. Microbiol.">
        <title>At the nexus of three kingdoms: the genome of the mycorrhizal fungus Gigaspora margarita provides insights into plant, endobacterial and fungal interactions.</title>
        <authorList>
            <person name="Venice F."/>
            <person name="Ghignone S."/>
            <person name="Salvioli di Fossalunga A."/>
            <person name="Amselem J."/>
            <person name="Novero M."/>
            <person name="Xianan X."/>
            <person name="Sedzielewska Toro K."/>
            <person name="Morin E."/>
            <person name="Lipzen A."/>
            <person name="Grigoriev I.V."/>
            <person name="Henrissat B."/>
            <person name="Martin F.M."/>
            <person name="Bonfante P."/>
        </authorList>
    </citation>
    <scope>NUCLEOTIDE SEQUENCE [LARGE SCALE GENOMIC DNA]</scope>
    <source>
        <strain evidence="1 2">BEG34</strain>
    </source>
</reference>
<dbReference type="Proteomes" id="UP000439903">
    <property type="component" value="Unassembled WGS sequence"/>
</dbReference>
<evidence type="ECO:0000313" key="2">
    <source>
        <dbReference type="Proteomes" id="UP000439903"/>
    </source>
</evidence>